<dbReference type="PANTHER" id="PTHR11161:SF71">
    <property type="entry name" value="NOSE RESISTANT-TO-FLUOXETINE PROTEIN N-TERMINAL DOMAIN-CONTAINING PROTEIN"/>
    <property type="match status" value="1"/>
</dbReference>
<keyword evidence="6" id="KW-1185">Reference proteome</keyword>
<feature type="signal peptide" evidence="3">
    <location>
        <begin position="1"/>
        <end position="23"/>
    </location>
</feature>
<dbReference type="InterPro" id="IPR052728">
    <property type="entry name" value="O2_lipid_transport_reg"/>
</dbReference>
<keyword evidence="2" id="KW-0472">Membrane</keyword>
<feature type="transmembrane region" description="Helical" evidence="2">
    <location>
        <begin position="412"/>
        <end position="431"/>
    </location>
</feature>
<accession>A0A9P0F0R7</accession>
<gene>
    <name evidence="5" type="ORF">BEMITA_LOCUS6127</name>
</gene>
<feature type="transmembrane region" description="Helical" evidence="2">
    <location>
        <begin position="346"/>
        <end position="373"/>
    </location>
</feature>
<keyword evidence="2" id="KW-0812">Transmembrane</keyword>
<evidence type="ECO:0000313" key="6">
    <source>
        <dbReference type="Proteomes" id="UP001152759"/>
    </source>
</evidence>
<evidence type="ECO:0000256" key="3">
    <source>
        <dbReference type="SAM" id="SignalP"/>
    </source>
</evidence>
<feature type="domain" description="Nose resistant-to-fluoxetine protein N-terminal" evidence="4">
    <location>
        <begin position="176"/>
        <end position="337"/>
    </location>
</feature>
<dbReference type="Proteomes" id="UP001152759">
    <property type="component" value="Chromosome 3"/>
</dbReference>
<feature type="transmembrane region" description="Helical" evidence="2">
    <location>
        <begin position="669"/>
        <end position="691"/>
    </location>
</feature>
<keyword evidence="3" id="KW-0732">Signal</keyword>
<feature type="transmembrane region" description="Helical" evidence="2">
    <location>
        <begin position="641"/>
        <end position="657"/>
    </location>
</feature>
<reference evidence="5" key="1">
    <citation type="submission" date="2021-12" db="EMBL/GenBank/DDBJ databases">
        <authorList>
            <person name="King R."/>
        </authorList>
    </citation>
    <scope>NUCLEOTIDE SEQUENCE</scope>
</reference>
<evidence type="ECO:0000256" key="2">
    <source>
        <dbReference type="SAM" id="Phobius"/>
    </source>
</evidence>
<feature type="compositionally biased region" description="Polar residues" evidence="1">
    <location>
        <begin position="70"/>
        <end position="85"/>
    </location>
</feature>
<feature type="region of interest" description="Disordered" evidence="1">
    <location>
        <begin position="30"/>
        <end position="99"/>
    </location>
</feature>
<feature type="compositionally biased region" description="Low complexity" evidence="1">
    <location>
        <begin position="35"/>
        <end position="58"/>
    </location>
</feature>
<name>A0A9P0F0R7_BEMTA</name>
<dbReference type="GO" id="GO:0016747">
    <property type="term" value="F:acyltransferase activity, transferring groups other than amino-acyl groups"/>
    <property type="evidence" value="ECO:0007669"/>
    <property type="project" value="InterPro"/>
</dbReference>
<evidence type="ECO:0000256" key="1">
    <source>
        <dbReference type="SAM" id="MobiDB-lite"/>
    </source>
</evidence>
<feature type="region of interest" description="Disordered" evidence="1">
    <location>
        <begin position="822"/>
        <end position="846"/>
    </location>
</feature>
<dbReference type="InterPro" id="IPR002656">
    <property type="entry name" value="Acyl_transf_3_dom"/>
</dbReference>
<dbReference type="PANTHER" id="PTHR11161">
    <property type="entry name" value="O-ACYLTRANSFERASE"/>
    <property type="match status" value="1"/>
</dbReference>
<feature type="transmembrane region" description="Helical" evidence="2">
    <location>
        <begin position="488"/>
        <end position="513"/>
    </location>
</feature>
<protein>
    <recommendedName>
        <fullName evidence="4">Nose resistant-to-fluoxetine protein N-terminal domain-containing protein</fullName>
    </recommendedName>
</protein>
<feature type="transmembrane region" description="Helical" evidence="2">
    <location>
        <begin position="747"/>
        <end position="765"/>
    </location>
</feature>
<feature type="compositionally biased region" description="Basic and acidic residues" evidence="1">
    <location>
        <begin position="834"/>
        <end position="846"/>
    </location>
</feature>
<dbReference type="AlphaFoldDB" id="A0A9P0F0R7"/>
<dbReference type="SMART" id="SM00703">
    <property type="entry name" value="NRF"/>
    <property type="match status" value="1"/>
</dbReference>
<proteinExistence type="predicted"/>
<feature type="transmembrane region" description="Helical" evidence="2">
    <location>
        <begin position="588"/>
        <end position="607"/>
    </location>
</feature>
<feature type="transmembrane region" description="Helical" evidence="2">
    <location>
        <begin position="711"/>
        <end position="735"/>
    </location>
</feature>
<organism evidence="5 6">
    <name type="scientific">Bemisia tabaci</name>
    <name type="common">Sweetpotato whitefly</name>
    <name type="synonym">Aleurodes tabaci</name>
    <dbReference type="NCBI Taxonomy" id="7038"/>
    <lineage>
        <taxon>Eukaryota</taxon>
        <taxon>Metazoa</taxon>
        <taxon>Ecdysozoa</taxon>
        <taxon>Arthropoda</taxon>
        <taxon>Hexapoda</taxon>
        <taxon>Insecta</taxon>
        <taxon>Pterygota</taxon>
        <taxon>Neoptera</taxon>
        <taxon>Paraneoptera</taxon>
        <taxon>Hemiptera</taxon>
        <taxon>Sternorrhyncha</taxon>
        <taxon>Aleyrodoidea</taxon>
        <taxon>Aleyrodidae</taxon>
        <taxon>Aleyrodinae</taxon>
        <taxon>Bemisia</taxon>
    </lineage>
</organism>
<dbReference type="Pfam" id="PF20146">
    <property type="entry name" value="NRF"/>
    <property type="match status" value="1"/>
</dbReference>
<evidence type="ECO:0000259" key="4">
    <source>
        <dbReference type="SMART" id="SM00703"/>
    </source>
</evidence>
<feature type="transmembrane region" description="Helical" evidence="2">
    <location>
        <begin position="451"/>
        <end position="476"/>
    </location>
</feature>
<dbReference type="Pfam" id="PF01757">
    <property type="entry name" value="Acyl_transf_3"/>
    <property type="match status" value="1"/>
</dbReference>
<keyword evidence="2" id="KW-1133">Transmembrane helix</keyword>
<dbReference type="EMBL" id="OU963864">
    <property type="protein sequence ID" value="CAH0387073.1"/>
    <property type="molecule type" value="Genomic_DNA"/>
</dbReference>
<evidence type="ECO:0000313" key="5">
    <source>
        <dbReference type="EMBL" id="CAH0387073.1"/>
    </source>
</evidence>
<sequence>MRLSRPLAVCTGYIILLVVPVQCAVFRDSSAQRQPRTSRLRTSTTTTTESEPLVEPVTSSVLEELHPTDEQASSTSAEPETTPLSNPLPLTVDPAEPSPDFVSIEEQKEETPKRKSWVQRVAYVVKSPGVAARSGARAVVDEGASSDTQDDFENLSWVSQVITKSMWKYTPRSESNSACTHQGELYRRHFRNLTQWAVKMFDSADIAPNGVLETDHLNSGHFDECLTIDVKSLDLKGQYCLVKAEYSPYKELSPEFWAPDKETNYNQPDPMKTVWLDAKPHTDPARKNRSEFEFAVCLPKSCSARDLQVSLQETVNRVAAAHKLNFKLTVRSQDCAIKDPEIRDPLGFTLTVLIGLSAGGLVFIGTFLDILVFQKNKSKSLLRTCLKPFSVARNLERLQKPSEDAEFTPVNFFKLVILVQIINGHRIMFTFGNRIYNPSWIERLARHPLSAYVNGASSVIVDFFFVIGGFLAYLFIYRTLLQKKRVNLVMVFFYRWLRIVPLYALVIAFYTFVMPSLGEGPVWNRFVERDVAYCRKNWWLNLLFINNYVHSDQLCMIHSWYLSVDMQLFILTSFIAVFIFHHQKAAKLVLGTVVTLSIVLPAMNLYFGKFHAVTFAFQQFLQNINADPNFYDMYIRTHTRAIPYILGLTSAHIYLKLKEKKFKFTKRQLWMCVGLCFVFGNASVFYSALLYLPGWPYNIIEHMIYNPLHRILFAFIPCFILIAQGTTGFGIVSRFMSSPFFGVMGRLTYCGYLIHPIVQLTMIYSNRTAFSLAPLRIAWASCGDTLATFILALALNLLFESPIDRLQKKIFQSFIREYKEPRTQLEPQTEEAEMSDKPEVTETEHC</sequence>
<feature type="transmembrane region" description="Helical" evidence="2">
    <location>
        <begin position="560"/>
        <end position="581"/>
    </location>
</feature>
<feature type="transmembrane region" description="Helical" evidence="2">
    <location>
        <begin position="777"/>
        <end position="799"/>
    </location>
</feature>
<feature type="chain" id="PRO_5040139541" description="Nose resistant-to-fluoxetine protein N-terminal domain-containing protein" evidence="3">
    <location>
        <begin position="24"/>
        <end position="846"/>
    </location>
</feature>
<dbReference type="InterPro" id="IPR006621">
    <property type="entry name" value="Nose-resist-to-fluoxetine_N"/>
</dbReference>